<reference evidence="7" key="1">
    <citation type="journal article" date="2016" name="Genome Announc.">
        <title>Genome sequences of three species of Hanseniaspora isolated from spontaneous wine fermentations.</title>
        <authorList>
            <person name="Sternes P.R."/>
            <person name="Lee D."/>
            <person name="Kutyna D.R."/>
            <person name="Borneman A.R."/>
        </authorList>
    </citation>
    <scope>NUCLEOTIDE SEQUENCE [LARGE SCALE GENOMIC DNA]</scope>
    <source>
        <strain evidence="7">AWRI3580</strain>
    </source>
</reference>
<accession>A0A1E5RQU8</accession>
<evidence type="ECO:0000256" key="4">
    <source>
        <dbReference type="ARBA" id="ARBA00022946"/>
    </source>
</evidence>
<dbReference type="STRING" id="29833.A0A1E5RQU8"/>
<comment type="caution">
    <text evidence="6">The sequence shown here is derived from an EMBL/GenBank/DDBJ whole genome shotgun (WGS) entry which is preliminary data.</text>
</comment>
<dbReference type="PROSITE" id="PS51770">
    <property type="entry name" value="HOTDOG_ACOT"/>
    <property type="match status" value="2"/>
</dbReference>
<sequence>MLKSQIKSKNLLTSFRLNKLYKSDSLKPTHCNSKRATLSNQQPDANAAVTSELFDYHLLSRVAGLQPSTSEKENKELFKATWLNAINERLNQLKQGRIIDSYMYNNVKSTDISEKSRDESFSYLLLPFATNPTICDFYTNSNGNAKCGQLFMDLDALAGRIAYRHCSPAEPILVTACVDRVYMLSNLDNIQNRNVVLSGSVCWTGKSSMEIEVTATSFDKSVELPQEITQDFIKKCPFEHEKVLSSTFTFVARNPETHRALAINKILPTSESDWVDYKRAESHNIAKKMKAKQEQSENQNLIANSSMSEEESKLVHSLWKLDSIVKDNLVNQSTGKRIKDNILFAKDTRLQSTMLVQPQYRNRHSFQCFGGALMKWTFELAYCTACSVSNGSPRFLSLDATTFKAPVPIGSILHLDSKVVYSELHNYKVAEEKEGDKGKEELCISKLQHLLPTPITGKEIPSISKFAVSSGTILQIKVNTSVQHVQSKVKKSTGSFVYSFFVPNENEEGTIQKFQQDMKFIEKPGYSIVLPETYAEFVDFLEARRRYQDTVNYAEQQTRSS</sequence>
<dbReference type="SUPFAM" id="SSF54637">
    <property type="entry name" value="Thioesterase/thiol ester dehydrase-isomerase"/>
    <property type="match status" value="2"/>
</dbReference>
<dbReference type="PANTHER" id="PTHR12655">
    <property type="entry name" value="ACYL-COA THIOESTERASE"/>
    <property type="match status" value="1"/>
</dbReference>
<dbReference type="GO" id="GO:0047617">
    <property type="term" value="F:fatty acyl-CoA hydrolase activity"/>
    <property type="evidence" value="ECO:0007669"/>
    <property type="project" value="TreeGrafter"/>
</dbReference>
<feature type="domain" description="HotDog ACOT-type" evidence="5">
    <location>
        <begin position="346"/>
        <end position="506"/>
    </location>
</feature>
<protein>
    <submittedName>
        <fullName evidence="6">Acyl-coenzyme A thioesterase 9, mitochondrial</fullName>
    </submittedName>
</protein>
<evidence type="ECO:0000256" key="3">
    <source>
        <dbReference type="ARBA" id="ARBA00022801"/>
    </source>
</evidence>
<gene>
    <name evidence="6" type="ORF">AWRI3580_g1658</name>
</gene>
<keyword evidence="4" id="KW-0809">Transit peptide</keyword>
<comment type="similarity">
    <text evidence="1">Belongs to the acyl coenzyme A hydrolase family.</text>
</comment>
<dbReference type="GO" id="GO:0005739">
    <property type="term" value="C:mitochondrion"/>
    <property type="evidence" value="ECO:0007669"/>
    <property type="project" value="TreeGrafter"/>
</dbReference>
<keyword evidence="2" id="KW-0677">Repeat</keyword>
<evidence type="ECO:0000256" key="1">
    <source>
        <dbReference type="ARBA" id="ARBA00010458"/>
    </source>
</evidence>
<evidence type="ECO:0000256" key="2">
    <source>
        <dbReference type="ARBA" id="ARBA00022737"/>
    </source>
</evidence>
<dbReference type="VEuPathDB" id="FungiDB:AWRI3580_g1658"/>
<dbReference type="OrthoDB" id="331699at2759"/>
<proteinExistence type="inferred from homology"/>
<dbReference type="InterPro" id="IPR033120">
    <property type="entry name" value="HOTDOG_ACOT"/>
</dbReference>
<dbReference type="PANTHER" id="PTHR12655:SF0">
    <property type="entry name" value="ACYL-COENZYME A THIOESTERASE 9, MITOCHONDRIAL"/>
    <property type="match status" value="1"/>
</dbReference>
<dbReference type="CDD" id="cd03442">
    <property type="entry name" value="BFIT_BACH"/>
    <property type="match status" value="2"/>
</dbReference>
<evidence type="ECO:0000313" key="7">
    <source>
        <dbReference type="Proteomes" id="UP000095358"/>
    </source>
</evidence>
<organism evidence="6 7">
    <name type="scientific">Hanseniaspora uvarum</name>
    <name type="common">Yeast</name>
    <name type="synonym">Kloeckera apiculata</name>
    <dbReference type="NCBI Taxonomy" id="29833"/>
    <lineage>
        <taxon>Eukaryota</taxon>
        <taxon>Fungi</taxon>
        <taxon>Dikarya</taxon>
        <taxon>Ascomycota</taxon>
        <taxon>Saccharomycotina</taxon>
        <taxon>Saccharomycetes</taxon>
        <taxon>Saccharomycodales</taxon>
        <taxon>Saccharomycodaceae</taxon>
        <taxon>Hanseniaspora</taxon>
    </lineage>
</organism>
<keyword evidence="7" id="KW-1185">Reference proteome</keyword>
<name>A0A1E5RQU8_HANUV</name>
<dbReference type="Proteomes" id="UP000095358">
    <property type="component" value="Unassembled WGS sequence"/>
</dbReference>
<evidence type="ECO:0000259" key="5">
    <source>
        <dbReference type="PROSITE" id="PS51770"/>
    </source>
</evidence>
<dbReference type="Gene3D" id="3.10.129.10">
    <property type="entry name" value="Hotdog Thioesterase"/>
    <property type="match status" value="2"/>
</dbReference>
<feature type="domain" description="HotDog ACOT-type" evidence="5">
    <location>
        <begin position="120"/>
        <end position="256"/>
    </location>
</feature>
<dbReference type="AlphaFoldDB" id="A0A1E5RQU8"/>
<keyword evidence="3" id="KW-0378">Hydrolase</keyword>
<evidence type="ECO:0000313" key="6">
    <source>
        <dbReference type="EMBL" id="OEJ89262.1"/>
    </source>
</evidence>
<dbReference type="EMBL" id="LPNN01000004">
    <property type="protein sequence ID" value="OEJ89262.1"/>
    <property type="molecule type" value="Genomic_DNA"/>
</dbReference>
<dbReference type="InterPro" id="IPR029069">
    <property type="entry name" value="HotDog_dom_sf"/>
</dbReference>
<dbReference type="GO" id="GO:0006637">
    <property type="term" value="P:acyl-CoA metabolic process"/>
    <property type="evidence" value="ECO:0007669"/>
    <property type="project" value="TreeGrafter"/>
</dbReference>